<dbReference type="PANTHER" id="PTHR12565">
    <property type="entry name" value="STEROL REGULATORY ELEMENT-BINDING PROTEIN"/>
    <property type="match status" value="1"/>
</dbReference>
<feature type="compositionally biased region" description="Basic residues" evidence="6">
    <location>
        <begin position="299"/>
        <end position="308"/>
    </location>
</feature>
<protein>
    <submittedName>
        <fullName evidence="8">Transcription factor bHLH62</fullName>
    </submittedName>
</protein>
<dbReference type="FunFam" id="4.10.280.10:FF:000002">
    <property type="entry name" value="Basic helix-loop-helix transcription factor"/>
    <property type="match status" value="1"/>
</dbReference>
<reference evidence="8 9" key="1">
    <citation type="journal article" date="2022" name="Nat. Plants">
        <title>Genomes of leafy and leafless Platanthera orchids illuminate the evolution of mycoheterotrophy.</title>
        <authorList>
            <person name="Li M.H."/>
            <person name="Liu K.W."/>
            <person name="Li Z."/>
            <person name="Lu H.C."/>
            <person name="Ye Q.L."/>
            <person name="Zhang D."/>
            <person name="Wang J.Y."/>
            <person name="Li Y.F."/>
            <person name="Zhong Z.M."/>
            <person name="Liu X."/>
            <person name="Yu X."/>
            <person name="Liu D.K."/>
            <person name="Tu X.D."/>
            <person name="Liu B."/>
            <person name="Hao Y."/>
            <person name="Liao X.Y."/>
            <person name="Jiang Y.T."/>
            <person name="Sun W.H."/>
            <person name="Chen J."/>
            <person name="Chen Y.Q."/>
            <person name="Ai Y."/>
            <person name="Zhai J.W."/>
            <person name="Wu S.S."/>
            <person name="Zhou Z."/>
            <person name="Hsiao Y.Y."/>
            <person name="Wu W.L."/>
            <person name="Chen Y.Y."/>
            <person name="Lin Y.F."/>
            <person name="Hsu J.L."/>
            <person name="Li C.Y."/>
            <person name="Wang Z.W."/>
            <person name="Zhao X."/>
            <person name="Zhong W.Y."/>
            <person name="Ma X.K."/>
            <person name="Ma L."/>
            <person name="Huang J."/>
            <person name="Chen G.Z."/>
            <person name="Huang M.Z."/>
            <person name="Huang L."/>
            <person name="Peng D.H."/>
            <person name="Luo Y.B."/>
            <person name="Zou S.Q."/>
            <person name="Chen S.P."/>
            <person name="Lan S."/>
            <person name="Tsai W.C."/>
            <person name="Van de Peer Y."/>
            <person name="Liu Z.J."/>
        </authorList>
    </citation>
    <scope>NUCLEOTIDE SEQUENCE [LARGE SCALE GENOMIC DNA]</scope>
    <source>
        <tissue evidence="8">Leaf</tissue>
    </source>
</reference>
<dbReference type="Gene3D" id="4.10.280.10">
    <property type="entry name" value="Helix-loop-helix DNA-binding domain"/>
    <property type="match status" value="1"/>
</dbReference>
<comment type="similarity">
    <text evidence="2">Belongs to the bHLH protein family.</text>
</comment>
<dbReference type="PANTHER" id="PTHR12565:SF184">
    <property type="entry name" value="BHLH TRANSCRIPTION FACTOR"/>
    <property type="match status" value="1"/>
</dbReference>
<feature type="region of interest" description="Disordered" evidence="6">
    <location>
        <begin position="176"/>
        <end position="195"/>
    </location>
</feature>
<gene>
    <name evidence="8" type="primary">BHLH62</name>
    <name evidence="8" type="ORF">KSP39_PZI005455</name>
</gene>
<feature type="domain" description="BHLH" evidence="7">
    <location>
        <begin position="383"/>
        <end position="433"/>
    </location>
</feature>
<dbReference type="Proteomes" id="UP001418222">
    <property type="component" value="Unassembled WGS sequence"/>
</dbReference>
<feature type="compositionally biased region" description="Polar residues" evidence="6">
    <location>
        <begin position="314"/>
        <end position="323"/>
    </location>
</feature>
<dbReference type="EMBL" id="JBBWWQ010000004">
    <property type="protein sequence ID" value="KAK8948777.1"/>
    <property type="molecule type" value="Genomic_DNA"/>
</dbReference>
<evidence type="ECO:0000256" key="1">
    <source>
        <dbReference type="ARBA" id="ARBA00004123"/>
    </source>
</evidence>
<feature type="compositionally biased region" description="Basic and acidic residues" evidence="6">
    <location>
        <begin position="340"/>
        <end position="351"/>
    </location>
</feature>
<dbReference type="AlphaFoldDB" id="A0AAP0BU57"/>
<feature type="compositionally biased region" description="Basic and acidic residues" evidence="6">
    <location>
        <begin position="358"/>
        <end position="368"/>
    </location>
</feature>
<keyword evidence="3" id="KW-0805">Transcription regulation</keyword>
<feature type="region of interest" description="Disordered" evidence="6">
    <location>
        <begin position="287"/>
        <end position="368"/>
    </location>
</feature>
<evidence type="ECO:0000256" key="6">
    <source>
        <dbReference type="SAM" id="MobiDB-lite"/>
    </source>
</evidence>
<proteinExistence type="inferred from homology"/>
<organism evidence="8 9">
    <name type="scientific">Platanthera zijinensis</name>
    <dbReference type="NCBI Taxonomy" id="2320716"/>
    <lineage>
        <taxon>Eukaryota</taxon>
        <taxon>Viridiplantae</taxon>
        <taxon>Streptophyta</taxon>
        <taxon>Embryophyta</taxon>
        <taxon>Tracheophyta</taxon>
        <taxon>Spermatophyta</taxon>
        <taxon>Magnoliopsida</taxon>
        <taxon>Liliopsida</taxon>
        <taxon>Asparagales</taxon>
        <taxon>Orchidaceae</taxon>
        <taxon>Orchidoideae</taxon>
        <taxon>Orchideae</taxon>
        <taxon>Orchidinae</taxon>
        <taxon>Platanthera</taxon>
    </lineage>
</organism>
<dbReference type="Pfam" id="PF00010">
    <property type="entry name" value="HLH"/>
    <property type="match status" value="1"/>
</dbReference>
<name>A0AAP0BU57_9ASPA</name>
<evidence type="ECO:0000259" key="7">
    <source>
        <dbReference type="PROSITE" id="PS50888"/>
    </source>
</evidence>
<dbReference type="GO" id="GO:0003700">
    <property type="term" value="F:DNA-binding transcription factor activity"/>
    <property type="evidence" value="ECO:0007669"/>
    <property type="project" value="TreeGrafter"/>
</dbReference>
<evidence type="ECO:0000256" key="4">
    <source>
        <dbReference type="ARBA" id="ARBA00023163"/>
    </source>
</evidence>
<dbReference type="SMART" id="SM00353">
    <property type="entry name" value="HLH"/>
    <property type="match status" value="1"/>
</dbReference>
<dbReference type="InterPro" id="IPR011598">
    <property type="entry name" value="bHLH_dom"/>
</dbReference>
<dbReference type="InterPro" id="IPR024097">
    <property type="entry name" value="bHLH_ZIP_TF"/>
</dbReference>
<comment type="subcellular location">
    <subcellularLocation>
        <location evidence="1">Nucleus</location>
    </subcellularLocation>
</comment>
<dbReference type="PROSITE" id="PS50888">
    <property type="entry name" value="BHLH"/>
    <property type="match status" value="1"/>
</dbReference>
<keyword evidence="9" id="KW-1185">Reference proteome</keyword>
<evidence type="ECO:0000313" key="9">
    <source>
        <dbReference type="Proteomes" id="UP001418222"/>
    </source>
</evidence>
<evidence type="ECO:0000256" key="2">
    <source>
        <dbReference type="ARBA" id="ARBA00005510"/>
    </source>
</evidence>
<dbReference type="InterPro" id="IPR036638">
    <property type="entry name" value="HLH_DNA-bd_sf"/>
</dbReference>
<keyword evidence="4" id="KW-0804">Transcription</keyword>
<dbReference type="GO" id="GO:0046983">
    <property type="term" value="F:protein dimerization activity"/>
    <property type="evidence" value="ECO:0007669"/>
    <property type="project" value="InterPro"/>
</dbReference>
<dbReference type="GO" id="GO:0005634">
    <property type="term" value="C:nucleus"/>
    <property type="evidence" value="ECO:0007669"/>
    <property type="project" value="UniProtKB-SubCell"/>
</dbReference>
<accession>A0AAP0BU57</accession>
<feature type="compositionally biased region" description="Low complexity" evidence="6">
    <location>
        <begin position="176"/>
        <end position="188"/>
    </location>
</feature>
<evidence type="ECO:0000313" key="8">
    <source>
        <dbReference type="EMBL" id="KAK8948777.1"/>
    </source>
</evidence>
<dbReference type="CDD" id="cd18919">
    <property type="entry name" value="bHLH_AtBPE_like"/>
    <property type="match status" value="1"/>
</dbReference>
<evidence type="ECO:0000256" key="3">
    <source>
        <dbReference type="ARBA" id="ARBA00023015"/>
    </source>
</evidence>
<evidence type="ECO:0000256" key="5">
    <source>
        <dbReference type="ARBA" id="ARBA00023242"/>
    </source>
</evidence>
<keyword evidence="5" id="KW-0539">Nucleus</keyword>
<comment type="caution">
    <text evidence="8">The sequence shown here is derived from an EMBL/GenBank/DDBJ whole genome shotgun (WGS) entry which is preliminary data.</text>
</comment>
<dbReference type="SUPFAM" id="SSF47459">
    <property type="entry name" value="HLH, helix-loop-helix DNA-binding domain"/>
    <property type="match status" value="1"/>
</dbReference>
<sequence length="584" mass="63726">MECSAMTVLGLLRRQSVGNLAAGHRRSMVEVGSYPKLLDNCNGAFRWRIIDKLRIEWKFLSDMPMRSHFILLLSSLPPPLLSHLSSPFSAITGANKSLKRGENTATKGLLCPVLPLSLFSLFLPMEKKALFGNSDAINWQLQSSDAGELHNLSSGHLNLIWDRAIDQTAMFDSAISSHVSSPSSNPPAGSGGGGSDSVVIRELIGRLGTICNSDEISQTSSHYQSANNSCYSTPMNSPPKLNLSFVANPTHLPFPADPGFAERAARCSTFSCSVGTSHGAGQFMLPEAGKLETPASGNTKKRKATPKAKGKEASLSSSITTAANPPKMAGVEGSNGKRNKPLEEVEEKDSAEQQAAMKMEEEKGTKSAELSKDYIHVRARRGQATDSHSLAERVRREKISERMKLLQDLVPGCNKVTGKAVMLDEIINYVQSLQRQVEFLSMKLATVNPQLDFNMENFVNKNIEMQQNSGLLPPHSLYPLEAISSSFSFANMPERTPLMAINGLELENQVIPSLAHSNLSRNPLSLQSTCLDAFPNTSYQLEKLWDDDLQNVVQMGFSHNQELVFSTKAIVEGPAGTNHMKVEL</sequence>